<dbReference type="FunFam" id="3.30.230.10:FF:000029">
    <property type="entry name" value="4-diphosphocytidyl-2-C-methyl-D-erythritol kinase"/>
    <property type="match status" value="1"/>
</dbReference>
<dbReference type="SUPFAM" id="SSF55060">
    <property type="entry name" value="GHMP Kinase, C-terminal domain"/>
    <property type="match status" value="1"/>
</dbReference>
<feature type="domain" description="GHMP kinase C-terminal" evidence="11">
    <location>
        <begin position="200"/>
        <end position="267"/>
    </location>
</feature>
<dbReference type="SUPFAM" id="SSF54211">
    <property type="entry name" value="Ribosomal protein S5 domain 2-like"/>
    <property type="match status" value="1"/>
</dbReference>
<dbReference type="InterPro" id="IPR014721">
    <property type="entry name" value="Ribsml_uS5_D2-typ_fold_subgr"/>
</dbReference>
<dbReference type="Pfam" id="PF00288">
    <property type="entry name" value="GHMP_kinases_N"/>
    <property type="match status" value="1"/>
</dbReference>
<evidence type="ECO:0000256" key="2">
    <source>
        <dbReference type="ARBA" id="ARBA00012052"/>
    </source>
</evidence>
<comment type="function">
    <text evidence="9">Catalyzes the phosphorylation of the position 2 hydroxy group of 4-diphosphocytidyl-2C-methyl-D-erythritol.</text>
</comment>
<dbReference type="GO" id="GO:0050515">
    <property type="term" value="F:4-(cytidine 5'-diphospho)-2-C-methyl-D-erythritol kinase activity"/>
    <property type="evidence" value="ECO:0007669"/>
    <property type="project" value="UniProtKB-UniRule"/>
</dbReference>
<accession>A0A3Q9HS59</accession>
<keyword evidence="13" id="KW-1185">Reference proteome</keyword>
<feature type="binding site" evidence="9">
    <location>
        <begin position="95"/>
        <end position="105"/>
    </location>
    <ligand>
        <name>ATP</name>
        <dbReference type="ChEBI" id="CHEBI:30616"/>
    </ligand>
</feature>
<keyword evidence="9" id="KW-0414">Isoprene biosynthesis</keyword>
<dbReference type="Proteomes" id="UP000267250">
    <property type="component" value="Chromosome"/>
</dbReference>
<feature type="active site" evidence="9">
    <location>
        <position position="11"/>
    </location>
</feature>
<feature type="domain" description="GHMP kinase N-terminal" evidence="10">
    <location>
        <begin position="67"/>
        <end position="145"/>
    </location>
</feature>
<keyword evidence="7 9" id="KW-0067">ATP-binding</keyword>
<dbReference type="RefSeq" id="WP_127017884.1">
    <property type="nucleotide sequence ID" value="NZ_CP016379.1"/>
</dbReference>
<dbReference type="PANTHER" id="PTHR43527">
    <property type="entry name" value="4-DIPHOSPHOCYTIDYL-2-C-METHYL-D-ERYTHRITOL KINASE, CHLOROPLASTIC"/>
    <property type="match status" value="1"/>
</dbReference>
<proteinExistence type="inferred from homology"/>
<dbReference type="Gene3D" id="3.30.70.890">
    <property type="entry name" value="GHMP kinase, C-terminal domain"/>
    <property type="match status" value="1"/>
</dbReference>
<dbReference type="NCBIfam" id="NF011202">
    <property type="entry name" value="PRK14608.1"/>
    <property type="match status" value="1"/>
</dbReference>
<keyword evidence="6 9" id="KW-0418">Kinase</keyword>
<dbReference type="GO" id="GO:0016114">
    <property type="term" value="P:terpenoid biosynthetic process"/>
    <property type="evidence" value="ECO:0007669"/>
    <property type="project" value="UniProtKB-UniRule"/>
</dbReference>
<dbReference type="GO" id="GO:0005524">
    <property type="term" value="F:ATP binding"/>
    <property type="evidence" value="ECO:0007669"/>
    <property type="project" value="UniProtKB-UniRule"/>
</dbReference>
<keyword evidence="5 9" id="KW-0547">Nucleotide-binding</keyword>
<comment type="pathway">
    <text evidence="9">Isoprenoid biosynthesis; isopentenyl diphosphate biosynthesis via DXP pathway; isopentenyl diphosphate from 1-deoxy-D-xylulose 5-phosphate: step 3/6.</text>
</comment>
<dbReference type="InterPro" id="IPR013750">
    <property type="entry name" value="GHMP_kinase_C_dom"/>
</dbReference>
<dbReference type="InterPro" id="IPR020568">
    <property type="entry name" value="Ribosomal_Su5_D2-typ_SF"/>
</dbReference>
<dbReference type="EC" id="2.7.1.148" evidence="2 9"/>
<evidence type="ECO:0000256" key="7">
    <source>
        <dbReference type="ARBA" id="ARBA00022840"/>
    </source>
</evidence>
<comment type="catalytic activity">
    <reaction evidence="9">
        <text>4-CDP-2-C-methyl-D-erythritol + ATP = 4-CDP-2-C-methyl-D-erythritol 2-phosphate + ADP + H(+)</text>
        <dbReference type="Rhea" id="RHEA:18437"/>
        <dbReference type="ChEBI" id="CHEBI:15378"/>
        <dbReference type="ChEBI" id="CHEBI:30616"/>
        <dbReference type="ChEBI" id="CHEBI:57823"/>
        <dbReference type="ChEBI" id="CHEBI:57919"/>
        <dbReference type="ChEBI" id="CHEBI:456216"/>
        <dbReference type="EC" id="2.7.1.148"/>
    </reaction>
</comment>
<reference evidence="12 13" key="1">
    <citation type="submission" date="2016-07" db="EMBL/GenBank/DDBJ databases">
        <title>Genome and transcriptome analysis of iron-reducing fermentative bacteria Anoxybacter fermentans.</title>
        <authorList>
            <person name="Zeng X."/>
            <person name="Shao Z."/>
        </authorList>
    </citation>
    <scope>NUCLEOTIDE SEQUENCE [LARGE SCALE GENOMIC DNA]</scope>
    <source>
        <strain evidence="12 13">DY22613</strain>
    </source>
</reference>
<dbReference type="Pfam" id="PF08544">
    <property type="entry name" value="GHMP_kinases_C"/>
    <property type="match status" value="1"/>
</dbReference>
<comment type="similarity">
    <text evidence="1 9">Belongs to the GHMP kinase family. IspE subfamily.</text>
</comment>
<dbReference type="EMBL" id="CP016379">
    <property type="protein sequence ID" value="AZR74524.1"/>
    <property type="molecule type" value="Genomic_DNA"/>
</dbReference>
<evidence type="ECO:0000259" key="11">
    <source>
        <dbReference type="Pfam" id="PF08544"/>
    </source>
</evidence>
<evidence type="ECO:0000256" key="1">
    <source>
        <dbReference type="ARBA" id="ARBA00009684"/>
    </source>
</evidence>
<name>A0A3Q9HS59_9FIRM</name>
<sequence>MNQLSIPAYAKINLTLDVLGKRPDGYHEVEMIMQSIELHDQIILKERKEKGIKISCNHPLVPQDEGNLAYRAAELLIKEYGIEKGIEIKIIKNIPVAAGLAGGSTDAAGVLKGLNELWGLGISRDELMKFGARLGADIPFCILGGTAIARGIGTDLTPISPLPEMELVLVKPGIDISTKEIYSKYKPELVKRKPDLRKMQEAIECRDLEGVKRNLVNVLEDITLYYYPQVAETKKIMENLGTYPVLMSGSGPTLFAIIDSKREADEYAMKLKDRVMGQVIRTRTRSECL</sequence>
<organism evidence="12 13">
    <name type="scientific">Anoxybacter fermentans</name>
    <dbReference type="NCBI Taxonomy" id="1323375"/>
    <lineage>
        <taxon>Bacteria</taxon>
        <taxon>Bacillati</taxon>
        <taxon>Bacillota</taxon>
        <taxon>Clostridia</taxon>
        <taxon>Halanaerobiales</taxon>
        <taxon>Anoxybacter</taxon>
    </lineage>
</organism>
<dbReference type="InterPro" id="IPR006204">
    <property type="entry name" value="GHMP_kinase_N_dom"/>
</dbReference>
<dbReference type="HAMAP" id="MF_00061">
    <property type="entry name" value="IspE"/>
    <property type="match status" value="1"/>
</dbReference>
<feature type="active site" evidence="9">
    <location>
        <position position="137"/>
    </location>
</feature>
<evidence type="ECO:0000313" key="12">
    <source>
        <dbReference type="EMBL" id="AZR74524.1"/>
    </source>
</evidence>
<dbReference type="KEGG" id="aft:BBF96_14695"/>
<evidence type="ECO:0000313" key="13">
    <source>
        <dbReference type="Proteomes" id="UP000267250"/>
    </source>
</evidence>
<dbReference type="PIRSF" id="PIRSF010376">
    <property type="entry name" value="IspE"/>
    <property type="match status" value="1"/>
</dbReference>
<dbReference type="OrthoDB" id="9809438at2"/>
<gene>
    <name evidence="9" type="primary">ispE</name>
    <name evidence="12" type="ORF">BBF96_14695</name>
</gene>
<evidence type="ECO:0000256" key="8">
    <source>
        <dbReference type="ARBA" id="ARBA00032554"/>
    </source>
</evidence>
<evidence type="ECO:0000256" key="6">
    <source>
        <dbReference type="ARBA" id="ARBA00022777"/>
    </source>
</evidence>
<evidence type="ECO:0000256" key="9">
    <source>
        <dbReference type="HAMAP-Rule" id="MF_00061"/>
    </source>
</evidence>
<protein>
    <recommendedName>
        <fullName evidence="3 9">4-diphosphocytidyl-2-C-methyl-D-erythritol kinase</fullName>
        <shortName evidence="9">CMK</shortName>
        <ecNumber evidence="2 9">2.7.1.148</ecNumber>
    </recommendedName>
    <alternativeName>
        <fullName evidence="8 9">4-(cytidine-5'-diphospho)-2-C-methyl-D-erythritol kinase</fullName>
    </alternativeName>
</protein>
<keyword evidence="4 9" id="KW-0808">Transferase</keyword>
<dbReference type="UniPathway" id="UPA00056">
    <property type="reaction ID" value="UER00094"/>
</dbReference>
<dbReference type="InterPro" id="IPR036554">
    <property type="entry name" value="GHMP_kinase_C_sf"/>
</dbReference>
<dbReference type="NCBIfam" id="TIGR00154">
    <property type="entry name" value="ispE"/>
    <property type="match status" value="1"/>
</dbReference>
<dbReference type="PANTHER" id="PTHR43527:SF2">
    <property type="entry name" value="4-DIPHOSPHOCYTIDYL-2-C-METHYL-D-ERYTHRITOL KINASE, CHLOROPLASTIC"/>
    <property type="match status" value="1"/>
</dbReference>
<evidence type="ECO:0000256" key="3">
    <source>
        <dbReference type="ARBA" id="ARBA00017473"/>
    </source>
</evidence>
<dbReference type="GO" id="GO:0019288">
    <property type="term" value="P:isopentenyl diphosphate biosynthetic process, methylerythritol 4-phosphate pathway"/>
    <property type="evidence" value="ECO:0007669"/>
    <property type="project" value="UniProtKB-UniRule"/>
</dbReference>
<evidence type="ECO:0000256" key="5">
    <source>
        <dbReference type="ARBA" id="ARBA00022741"/>
    </source>
</evidence>
<dbReference type="AlphaFoldDB" id="A0A3Q9HS59"/>
<evidence type="ECO:0000259" key="10">
    <source>
        <dbReference type="Pfam" id="PF00288"/>
    </source>
</evidence>
<evidence type="ECO:0000256" key="4">
    <source>
        <dbReference type="ARBA" id="ARBA00022679"/>
    </source>
</evidence>
<dbReference type="InterPro" id="IPR004424">
    <property type="entry name" value="IspE"/>
</dbReference>
<dbReference type="Gene3D" id="3.30.230.10">
    <property type="match status" value="1"/>
</dbReference>